<keyword evidence="2" id="KW-0472">Membrane</keyword>
<evidence type="ECO:0000313" key="4">
    <source>
        <dbReference type="Proteomes" id="UP000626109"/>
    </source>
</evidence>
<keyword evidence="2" id="KW-0812">Transmembrane</keyword>
<name>A0A813KJ29_POLGL</name>
<evidence type="ECO:0000256" key="2">
    <source>
        <dbReference type="SAM" id="Phobius"/>
    </source>
</evidence>
<feature type="transmembrane region" description="Helical" evidence="2">
    <location>
        <begin position="198"/>
        <end position="218"/>
    </location>
</feature>
<dbReference type="Proteomes" id="UP000626109">
    <property type="component" value="Unassembled WGS sequence"/>
</dbReference>
<gene>
    <name evidence="3" type="ORF">PGLA2088_LOCUS33584</name>
</gene>
<feature type="compositionally biased region" description="Low complexity" evidence="1">
    <location>
        <begin position="117"/>
        <end position="134"/>
    </location>
</feature>
<protein>
    <submittedName>
        <fullName evidence="3">Uncharacterized protein</fullName>
    </submittedName>
</protein>
<keyword evidence="2" id="KW-1133">Transmembrane helix</keyword>
<sequence length="219" mass="24316">MGETPELVKSLGRLVISVAAILVSGRRHAALDNRRLRCPSLSLFLLLVVIIATMVCQDLIDQQGVRCFVHTIDMSSTLRTGVRKQTAGCQTLWSGNCGGRRFPNSRRDRVNCGLPATSSTDKNSNKDNNNCDSNGGLPATSSTAHQYDIWEGLFDGIISEESHAYCLRAEHFRYKPILDAQIVKAALDHISIEDLRIIDSWLCLGLLFYFFVVVIIVFT</sequence>
<dbReference type="EMBL" id="CAJNNW010030925">
    <property type="protein sequence ID" value="CAE8705210.1"/>
    <property type="molecule type" value="Genomic_DNA"/>
</dbReference>
<evidence type="ECO:0000256" key="1">
    <source>
        <dbReference type="SAM" id="MobiDB-lite"/>
    </source>
</evidence>
<reference evidence="3" key="1">
    <citation type="submission" date="2021-02" db="EMBL/GenBank/DDBJ databases">
        <authorList>
            <person name="Dougan E. K."/>
            <person name="Rhodes N."/>
            <person name="Thang M."/>
            <person name="Chan C."/>
        </authorList>
    </citation>
    <scope>NUCLEOTIDE SEQUENCE</scope>
</reference>
<feature type="region of interest" description="Disordered" evidence="1">
    <location>
        <begin position="108"/>
        <end position="135"/>
    </location>
</feature>
<accession>A0A813KJ29</accession>
<organism evidence="3 4">
    <name type="scientific">Polarella glacialis</name>
    <name type="common">Dinoflagellate</name>
    <dbReference type="NCBI Taxonomy" id="89957"/>
    <lineage>
        <taxon>Eukaryota</taxon>
        <taxon>Sar</taxon>
        <taxon>Alveolata</taxon>
        <taxon>Dinophyceae</taxon>
        <taxon>Suessiales</taxon>
        <taxon>Suessiaceae</taxon>
        <taxon>Polarella</taxon>
    </lineage>
</organism>
<evidence type="ECO:0000313" key="3">
    <source>
        <dbReference type="EMBL" id="CAE8705210.1"/>
    </source>
</evidence>
<comment type="caution">
    <text evidence="3">The sequence shown here is derived from an EMBL/GenBank/DDBJ whole genome shotgun (WGS) entry which is preliminary data.</text>
</comment>
<dbReference type="AlphaFoldDB" id="A0A813KJ29"/>
<proteinExistence type="predicted"/>